<dbReference type="Gene3D" id="3.40.50.150">
    <property type="entry name" value="Vaccinia Virus protein VP39"/>
    <property type="match status" value="1"/>
</dbReference>
<dbReference type="RefSeq" id="WP_098154525.1">
    <property type="nucleotide sequence ID" value="NZ_CADEQH010000007.1"/>
</dbReference>
<proteinExistence type="predicted"/>
<dbReference type="Proteomes" id="UP000220629">
    <property type="component" value="Unassembled WGS sequence"/>
</dbReference>
<organism evidence="5 6">
    <name type="scientific">Burkholderia gladioli</name>
    <name type="common">Pseudomonas marginata</name>
    <name type="synonym">Phytomonas marginata</name>
    <dbReference type="NCBI Taxonomy" id="28095"/>
    <lineage>
        <taxon>Bacteria</taxon>
        <taxon>Pseudomonadati</taxon>
        <taxon>Pseudomonadota</taxon>
        <taxon>Betaproteobacteria</taxon>
        <taxon>Burkholderiales</taxon>
        <taxon>Burkholderiaceae</taxon>
        <taxon>Burkholderia</taxon>
    </lineage>
</organism>
<feature type="domain" description="DUF4214" evidence="4">
    <location>
        <begin position="679"/>
        <end position="729"/>
    </location>
</feature>
<feature type="region of interest" description="Disordered" evidence="2">
    <location>
        <begin position="616"/>
        <end position="666"/>
    </location>
</feature>
<dbReference type="Pfam" id="PF05050">
    <property type="entry name" value="Methyltransf_21"/>
    <property type="match status" value="1"/>
</dbReference>
<keyword evidence="5" id="KW-0808">Transferase</keyword>
<dbReference type="InterPro" id="IPR029063">
    <property type="entry name" value="SAM-dependent_MTases_sf"/>
</dbReference>
<feature type="compositionally biased region" description="Polar residues" evidence="2">
    <location>
        <begin position="635"/>
        <end position="655"/>
    </location>
</feature>
<evidence type="ECO:0000313" key="6">
    <source>
        <dbReference type="Proteomes" id="UP000220629"/>
    </source>
</evidence>
<dbReference type="GO" id="GO:0008168">
    <property type="term" value="F:methyltransferase activity"/>
    <property type="evidence" value="ECO:0007669"/>
    <property type="project" value="UniProtKB-KW"/>
</dbReference>
<dbReference type="GO" id="GO:0032259">
    <property type="term" value="P:methylation"/>
    <property type="evidence" value="ECO:0007669"/>
    <property type="project" value="UniProtKB-KW"/>
</dbReference>
<name>A0A2A7S7U3_BURGA</name>
<dbReference type="SUPFAM" id="SSF53335">
    <property type="entry name" value="S-adenosyl-L-methionine-dependent methyltransferases"/>
    <property type="match status" value="1"/>
</dbReference>
<evidence type="ECO:0000259" key="3">
    <source>
        <dbReference type="Pfam" id="PF05050"/>
    </source>
</evidence>
<keyword evidence="1" id="KW-0175">Coiled coil</keyword>
<feature type="domain" description="Methyltransferase FkbM" evidence="3">
    <location>
        <begin position="28"/>
        <end position="189"/>
    </location>
</feature>
<dbReference type="AlphaFoldDB" id="A0A2A7S7U3"/>
<evidence type="ECO:0000256" key="2">
    <source>
        <dbReference type="SAM" id="MobiDB-lite"/>
    </source>
</evidence>
<dbReference type="NCBIfam" id="TIGR01444">
    <property type="entry name" value="fkbM_fam"/>
    <property type="match status" value="1"/>
</dbReference>
<reference evidence="6" key="1">
    <citation type="submission" date="2017-09" db="EMBL/GenBank/DDBJ databases">
        <title>FDA dAtabase for Regulatory Grade micrObial Sequences (FDA-ARGOS): Supporting development and validation of Infectious Disease Dx tests.</title>
        <authorList>
            <person name="Minogue T."/>
            <person name="Wolcott M."/>
            <person name="Wasieloski L."/>
            <person name="Aguilar W."/>
            <person name="Moore D."/>
            <person name="Tallon L."/>
            <person name="Sadzewicz L."/>
            <person name="Ott S."/>
            <person name="Zhao X."/>
            <person name="Nagaraj S."/>
            <person name="Vavikolanu K."/>
            <person name="Aluvathingal J."/>
            <person name="Nadendla S."/>
            <person name="Sichtig H."/>
        </authorList>
    </citation>
    <scope>NUCLEOTIDE SEQUENCE [LARGE SCALE GENOMIC DNA]</scope>
    <source>
        <strain evidence="6">FDAARGOS_390</strain>
    </source>
</reference>
<sequence>MITSYAQNFEDVMLWRALSHIDSGFYIDIGAQDPLIDSVSLVFYERGWRGIHVEPTTRYANALRAHRPDETVVQAAVAAQSGMLNFFEIVGTGISTADPVIAEGHRERGFDLTEIVVPCVSLAEIFAMHAGREVHWLKIDVEGFESSVLQSWADSPARPWIVVVESTLPLTQTLSHEKWEALLLDRGYEAVYFDGLNRFYLSAEHPELRAAFGAPPNVFDAFRLNGTANAPFHGLLHERLQQTTEQMQRALQVRETELRDEAAAAVRELRGQLACARSRESAALESLAGVAGQLRRARGTVLSADGAGRHDDRLVDELDRLERLYSRERDAYRDDDRLMAEHLETLRDECARLIRAGAAHDAVLADALRGAEAATLRESSALRETRDQMIRQQQDHRAELALQAAHAERREAVTAALHAQALERAAAALHEARAARRTVEQRHAEQRRQLSVRLRLIRRRNRLLRQFALKRERQLENELLDVNRRHEAALRINAIESSARESRLVVELESARREFESKAREWSDSKQQMSHELAGLRVLLETERRDFTQRDAQAFERIVDIERRYARADAKAVELSGVIEDIRLSFGWKIMAPLRAVFDKRLAADMAALVTDDAADRGVSSDKNASHPMQVRLSHGSTAENQSPASTERNMSDSLSRALAESGEVPRSGPHRLRDFMAVDDAGFVVLAYRVLLRRDPDPDGFGHFLERARRGDSRVRILDAIAESDEGKLNKVTVIGLGSAVSRLKFAALPVIGPIFGKIWGYDEQRELAMRRFASIESRLESIAANQAALLENHERKTADIQVSIAVLSARFDALSAQISTSYAAAASDVASAATGNPDLPAGLAAGVPGDTSPRSVHAAPVVLIEPDARQVMLSLSSLVGASREARMLAAR</sequence>
<evidence type="ECO:0000259" key="4">
    <source>
        <dbReference type="Pfam" id="PF13946"/>
    </source>
</evidence>
<protein>
    <submittedName>
        <fullName evidence="5">Methyltransferase</fullName>
    </submittedName>
</protein>
<evidence type="ECO:0000256" key="1">
    <source>
        <dbReference type="SAM" id="Coils"/>
    </source>
</evidence>
<dbReference type="Pfam" id="PF13946">
    <property type="entry name" value="DUF4214"/>
    <property type="match status" value="1"/>
</dbReference>
<dbReference type="EMBL" id="PDDY01000004">
    <property type="protein sequence ID" value="PEH39503.1"/>
    <property type="molecule type" value="Genomic_DNA"/>
</dbReference>
<dbReference type="InterPro" id="IPR025282">
    <property type="entry name" value="DUF4214"/>
</dbReference>
<feature type="coiled-coil region" evidence="1">
    <location>
        <begin position="390"/>
        <end position="485"/>
    </location>
</feature>
<comment type="caution">
    <text evidence="5">The sequence shown here is derived from an EMBL/GenBank/DDBJ whole genome shotgun (WGS) entry which is preliminary data.</text>
</comment>
<keyword evidence="5" id="KW-0489">Methyltransferase</keyword>
<dbReference type="InterPro" id="IPR006342">
    <property type="entry name" value="FkbM_mtfrase"/>
</dbReference>
<gene>
    <name evidence="5" type="ORF">CRM94_35115</name>
</gene>
<accession>A0A2A7S7U3</accession>
<evidence type="ECO:0000313" key="5">
    <source>
        <dbReference type="EMBL" id="PEH39503.1"/>
    </source>
</evidence>